<proteinExistence type="predicted"/>
<evidence type="ECO:0000313" key="2">
    <source>
        <dbReference type="Proteomes" id="UP000000323"/>
    </source>
</evidence>
<sequence length="108" mass="11577">MLAGAVGLGLAACGGGGQKDFSSRFAAYQPANEPNGDLSKVVWPDFVLAAGPEVRKLYEFQVQHGEIMRYMPCFCGCGQSDGHRNNRDCYIQAVNPDGTVVFDSMAPT</sequence>
<reference evidence="2" key="1">
    <citation type="journal article" date="2010" name="Stand. Genomic Sci.">
        <title>Complete genome sequence of 'Thermobaculum terrenum' type strain (YNP1).</title>
        <authorList>
            <person name="Kiss H."/>
            <person name="Cleland D."/>
            <person name="Lapidus A."/>
            <person name="Lucas S."/>
            <person name="Glavina Del Rio T."/>
            <person name="Nolan M."/>
            <person name="Tice H."/>
            <person name="Han C."/>
            <person name="Goodwin L."/>
            <person name="Pitluck S."/>
            <person name="Liolios K."/>
            <person name="Ivanova N."/>
            <person name="Mavromatis K."/>
            <person name="Ovchinnikova G."/>
            <person name="Pati A."/>
            <person name="Chen A."/>
            <person name="Palaniappan K."/>
            <person name="Land M."/>
            <person name="Hauser L."/>
            <person name="Chang Y."/>
            <person name="Jeffries C."/>
            <person name="Lu M."/>
            <person name="Brettin T."/>
            <person name="Detter J."/>
            <person name="Goker M."/>
            <person name="Tindall B."/>
            <person name="Beck B."/>
            <person name="McDermott T."/>
            <person name="Woyke T."/>
            <person name="Bristow J."/>
            <person name="Eisen J."/>
            <person name="Markowitz V."/>
            <person name="Hugenholtz P."/>
            <person name="Kyrpides N."/>
            <person name="Klenk H."/>
            <person name="Cheng J."/>
        </authorList>
    </citation>
    <scope>NUCLEOTIDE SEQUENCE [LARGE SCALE GENOMIC DNA]</scope>
    <source>
        <strain evidence="2">ATCC BAA-798 / YNP1</strain>
    </source>
</reference>
<accession>D1CJ02</accession>
<dbReference type="Proteomes" id="UP000000323">
    <property type="component" value="Chromosome 2"/>
</dbReference>
<name>D1CJ02_THET1</name>
<keyword evidence="2" id="KW-1185">Reference proteome</keyword>
<evidence type="ECO:0000313" key="1">
    <source>
        <dbReference type="EMBL" id="ACZ43722.1"/>
    </source>
</evidence>
<dbReference type="InterPro" id="IPR025673">
    <property type="entry name" value="PCYCGC"/>
</dbReference>
<dbReference type="STRING" id="525904.Tter_2839"/>
<protein>
    <submittedName>
        <fullName evidence="1">Putative lipoprotein</fullName>
    </submittedName>
</protein>
<dbReference type="Pfam" id="PF13798">
    <property type="entry name" value="PCYCGC"/>
    <property type="match status" value="1"/>
</dbReference>
<dbReference type="HOGENOM" id="CLU_141470_1_0_0"/>
<dbReference type="KEGG" id="ttr:Tter_2839"/>
<dbReference type="EMBL" id="CP001826">
    <property type="protein sequence ID" value="ACZ43722.1"/>
    <property type="molecule type" value="Genomic_DNA"/>
</dbReference>
<keyword evidence="1" id="KW-0449">Lipoprotein</keyword>
<organism evidence="1 2">
    <name type="scientific">Thermobaculum terrenum (strain ATCC BAA-798 / CCMEE 7001 / YNP1)</name>
    <dbReference type="NCBI Taxonomy" id="525904"/>
    <lineage>
        <taxon>Bacteria</taxon>
        <taxon>Bacillati</taxon>
        <taxon>Chloroflexota</taxon>
        <taxon>Chloroflexia</taxon>
        <taxon>Candidatus Thermobaculales</taxon>
        <taxon>Candidatus Thermobaculaceae</taxon>
        <taxon>Thermobaculum</taxon>
    </lineage>
</organism>
<gene>
    <name evidence="1" type="ordered locus">Tter_2839</name>
</gene>
<dbReference type="AlphaFoldDB" id="D1CJ02"/>